<sequence length="206" mass="23842">MGWLIDNFNENKTIEVLNTKETPSNASDQNTFNTKYAVSSDENSKSTSIEALNEIFDCKRTKIETENNRNTSDSSSQIISKDKEFNNLELSYINESACFKNKNIFITKSKDDLSGILIQIFDNYCFKMLEKQISSKKYTIKDGICTESLGLELMHKFNYPASFYDECIELKKKLSQKYFKNLNMQENDNNWAVEIINDVIFNAKNT</sequence>
<accession>A0A4Q9L1P3</accession>
<dbReference type="VEuPathDB" id="MicrosporidiaDB:CWI39_1432p0010"/>
<dbReference type="AlphaFoldDB" id="A0A4Q9L1P3"/>
<name>A0A4Q9L1P3_9MICR</name>
<proteinExistence type="predicted"/>
<evidence type="ECO:0000313" key="1">
    <source>
        <dbReference type="EMBL" id="TBU00390.1"/>
    </source>
</evidence>
<protein>
    <submittedName>
        <fullName evidence="1">Uncharacterized protein</fullName>
    </submittedName>
</protein>
<dbReference type="Proteomes" id="UP000291404">
    <property type="component" value="Unassembled WGS sequence"/>
</dbReference>
<organism evidence="1 2">
    <name type="scientific">Hamiltosporidium magnivora</name>
    <dbReference type="NCBI Taxonomy" id="148818"/>
    <lineage>
        <taxon>Eukaryota</taxon>
        <taxon>Fungi</taxon>
        <taxon>Fungi incertae sedis</taxon>
        <taxon>Microsporidia</taxon>
        <taxon>Dubosqiidae</taxon>
        <taxon>Hamiltosporidium</taxon>
    </lineage>
</organism>
<evidence type="ECO:0000313" key="2">
    <source>
        <dbReference type="Proteomes" id="UP000291404"/>
    </source>
</evidence>
<reference evidence="1 2" key="1">
    <citation type="submission" date="2017-12" db="EMBL/GenBank/DDBJ databases">
        <authorList>
            <person name="Pombert J.-F."/>
            <person name="Haag K.L."/>
            <person name="Ebert D."/>
        </authorList>
    </citation>
    <scope>NUCLEOTIDE SEQUENCE [LARGE SCALE GENOMIC DNA]</scope>
    <source>
        <strain evidence="1">BE-OM-2</strain>
    </source>
</reference>
<dbReference type="VEuPathDB" id="MicrosporidiaDB:CWI36_1654p0020"/>
<keyword evidence="2" id="KW-1185">Reference proteome</keyword>
<gene>
    <name evidence="1" type="ORF">CWI36_1654p0020</name>
</gene>
<dbReference type="EMBL" id="PITI01001654">
    <property type="protein sequence ID" value="TBU00390.1"/>
    <property type="molecule type" value="Genomic_DNA"/>
</dbReference>
<comment type="caution">
    <text evidence="1">The sequence shown here is derived from an EMBL/GenBank/DDBJ whole genome shotgun (WGS) entry which is preliminary data.</text>
</comment>